<keyword evidence="2" id="KW-0597">Phosphoprotein</keyword>
<dbReference type="InterPro" id="IPR011006">
    <property type="entry name" value="CheY-like_superfamily"/>
</dbReference>
<feature type="domain" description="Guanylate cyclase" evidence="4">
    <location>
        <begin position="206"/>
        <end position="336"/>
    </location>
</feature>
<dbReference type="PANTHER" id="PTHR43081">
    <property type="entry name" value="ADENYLATE CYCLASE, TERMINAL-DIFFERENTIATION SPECIFIC-RELATED"/>
    <property type="match status" value="1"/>
</dbReference>
<dbReference type="PROSITE" id="PS50125">
    <property type="entry name" value="GUANYLATE_CYCLASE_2"/>
    <property type="match status" value="1"/>
</dbReference>
<dbReference type="InterPro" id="IPR050697">
    <property type="entry name" value="Adenylyl/Guanylyl_Cyclase_3/4"/>
</dbReference>
<evidence type="ECO:0000313" key="5">
    <source>
        <dbReference type="EMBL" id="MEP0865384.1"/>
    </source>
</evidence>
<comment type="caution">
    <text evidence="5">The sequence shown here is derived from an EMBL/GenBank/DDBJ whole genome shotgun (WGS) entry which is preliminary data.</text>
</comment>
<dbReference type="PROSITE" id="PS50110">
    <property type="entry name" value="RESPONSE_REGULATORY"/>
    <property type="match status" value="1"/>
</dbReference>
<dbReference type="SMART" id="SM00044">
    <property type="entry name" value="CYCc"/>
    <property type="match status" value="1"/>
</dbReference>
<dbReference type="Proteomes" id="UP001442494">
    <property type="component" value="Unassembled WGS sequence"/>
</dbReference>
<evidence type="ECO:0000259" key="3">
    <source>
        <dbReference type="PROSITE" id="PS50110"/>
    </source>
</evidence>
<feature type="modified residue" description="4-aspartylphosphate" evidence="2">
    <location>
        <position position="68"/>
    </location>
</feature>
<evidence type="ECO:0000313" key="6">
    <source>
        <dbReference type="Proteomes" id="UP001442494"/>
    </source>
</evidence>
<reference evidence="5 6" key="1">
    <citation type="submission" date="2022-04" db="EMBL/GenBank/DDBJ databases">
        <title>Positive selection, recombination, and allopatry shape intraspecific diversity of widespread and dominant cyanobacteria.</title>
        <authorList>
            <person name="Wei J."/>
            <person name="Shu W."/>
            <person name="Hu C."/>
        </authorList>
    </citation>
    <scope>NUCLEOTIDE SEQUENCE [LARGE SCALE GENOMIC DNA]</scope>
    <source>
        <strain evidence="5 6">GB2-A5</strain>
    </source>
</reference>
<dbReference type="InterPro" id="IPR001054">
    <property type="entry name" value="A/G_cyclase"/>
</dbReference>
<dbReference type="EMBL" id="JAMPKK010000025">
    <property type="protein sequence ID" value="MEP0865384.1"/>
    <property type="molecule type" value="Genomic_DNA"/>
</dbReference>
<dbReference type="Gene3D" id="3.30.70.1230">
    <property type="entry name" value="Nucleotide cyclase"/>
    <property type="match status" value="1"/>
</dbReference>
<dbReference type="SUPFAM" id="SSF55073">
    <property type="entry name" value="Nucleotide cyclase"/>
    <property type="match status" value="1"/>
</dbReference>
<dbReference type="InterPro" id="IPR029787">
    <property type="entry name" value="Nucleotide_cyclase"/>
</dbReference>
<dbReference type="CDD" id="cd07302">
    <property type="entry name" value="CHD"/>
    <property type="match status" value="1"/>
</dbReference>
<keyword evidence="6" id="KW-1185">Reference proteome</keyword>
<dbReference type="PANTHER" id="PTHR43081:SF1">
    <property type="entry name" value="ADENYLATE CYCLASE, TERMINAL-DIFFERENTIATION SPECIFIC"/>
    <property type="match status" value="1"/>
</dbReference>
<evidence type="ECO:0000256" key="1">
    <source>
        <dbReference type="ARBA" id="ARBA00005381"/>
    </source>
</evidence>
<dbReference type="Pfam" id="PF00211">
    <property type="entry name" value="Guanylate_cyc"/>
    <property type="match status" value="1"/>
</dbReference>
<dbReference type="SUPFAM" id="SSF52172">
    <property type="entry name" value="CheY-like"/>
    <property type="match status" value="1"/>
</dbReference>
<organism evidence="5 6">
    <name type="scientific">Funiculus sociatus GB2-A5</name>
    <dbReference type="NCBI Taxonomy" id="2933946"/>
    <lineage>
        <taxon>Bacteria</taxon>
        <taxon>Bacillati</taxon>
        <taxon>Cyanobacteriota</taxon>
        <taxon>Cyanophyceae</taxon>
        <taxon>Coleofasciculales</taxon>
        <taxon>Coleofasciculaceae</taxon>
        <taxon>Funiculus</taxon>
    </lineage>
</organism>
<gene>
    <name evidence="5" type="ORF">NDI37_12995</name>
</gene>
<dbReference type="InterPro" id="IPR001789">
    <property type="entry name" value="Sig_transdc_resp-reg_receiver"/>
</dbReference>
<accession>A0ABV0JPL9</accession>
<dbReference type="Pfam" id="PF00072">
    <property type="entry name" value="Response_reg"/>
    <property type="match status" value="1"/>
</dbReference>
<evidence type="ECO:0000259" key="4">
    <source>
        <dbReference type="PROSITE" id="PS50125"/>
    </source>
</evidence>
<proteinExistence type="inferred from homology"/>
<evidence type="ECO:0000256" key="2">
    <source>
        <dbReference type="PROSITE-ProRule" id="PRU00169"/>
    </source>
</evidence>
<dbReference type="SMART" id="SM00448">
    <property type="entry name" value="REC"/>
    <property type="match status" value="1"/>
</dbReference>
<name>A0ABV0JPL9_9CYAN</name>
<sequence length="399" mass="45084">MTAPLALSLVNPMTKPLPRILLVDDEPNNLLLLEELLQSQGYETLVASSGSQALEIVQDFRPDLILLDVMMPGMGGFEVCRQLREDQNLQTVPIIFLTALDDEDSRLTGLEMMGDDYFTKPIKSNLLIKKISSTLRLNKMRSQQQERRIEEQVKEKIKGQISAAWEINQYLSEKLRLFVPDQFLRRIAPKGVESIQLGNARQEELTILFCDIRGFTSITESQRVNETFEWLNAFYTRMNRTIATNHGFIDKFLGDAIMAVFDRAGNHSQDALTAAVMMIHSLKEFNANREQYNLNEPLRIGIGIHTGTAMIGTVGSDHRMDSTVIGDVVNTAARLEELTKVYSCEILASDAVIAQLSQPELFRCRWIDRAIPRGKQQGIDLYEVFGTQTPVLGEAKLLY</sequence>
<comment type="similarity">
    <text evidence="1">Belongs to the adenylyl cyclase class-3 family.</text>
</comment>
<protein>
    <submittedName>
        <fullName evidence="5">Response regulator</fullName>
    </submittedName>
</protein>
<dbReference type="RefSeq" id="WP_242019253.1">
    <property type="nucleotide sequence ID" value="NZ_JAMPKK010000025.1"/>
</dbReference>
<dbReference type="Gene3D" id="3.40.50.2300">
    <property type="match status" value="1"/>
</dbReference>
<feature type="domain" description="Response regulatory" evidence="3">
    <location>
        <begin position="19"/>
        <end position="135"/>
    </location>
</feature>